<comment type="caution">
    <text evidence="3">The sequence shown here is derived from an EMBL/GenBank/DDBJ whole genome shotgun (WGS) entry which is preliminary data.</text>
</comment>
<dbReference type="Proteomes" id="UP000237271">
    <property type="component" value="Unassembled WGS sequence"/>
</dbReference>
<dbReference type="OrthoDB" id="110530at2759"/>
<dbReference type="AlphaFoldDB" id="A0A2P4YDE0"/>
<evidence type="ECO:0000313" key="4">
    <source>
        <dbReference type="Proteomes" id="UP000237271"/>
    </source>
</evidence>
<dbReference type="GO" id="GO:0016020">
    <property type="term" value="C:membrane"/>
    <property type="evidence" value="ECO:0007669"/>
    <property type="project" value="InterPro"/>
</dbReference>
<dbReference type="Gene3D" id="3.30.750.24">
    <property type="entry name" value="STAS domain"/>
    <property type="match status" value="1"/>
</dbReference>
<feature type="compositionally biased region" description="Polar residues" evidence="1">
    <location>
        <begin position="176"/>
        <end position="189"/>
    </location>
</feature>
<gene>
    <name evidence="3" type="ORF">PHPALM_7007</name>
</gene>
<dbReference type="Pfam" id="PF01740">
    <property type="entry name" value="STAS"/>
    <property type="match status" value="1"/>
</dbReference>
<reference evidence="3 4" key="1">
    <citation type="journal article" date="2017" name="Genome Biol. Evol.">
        <title>Phytophthora megakarya and P. palmivora, closely related causal agents of cacao black pod rot, underwent increases in genome sizes and gene numbers by different mechanisms.</title>
        <authorList>
            <person name="Ali S.S."/>
            <person name="Shao J."/>
            <person name="Lary D.J."/>
            <person name="Kronmiller B."/>
            <person name="Shen D."/>
            <person name="Strem M.D."/>
            <person name="Amoako-Attah I."/>
            <person name="Akrofi A.Y."/>
            <person name="Begoude B.A."/>
            <person name="Ten Hoopen G.M."/>
            <person name="Coulibaly K."/>
            <person name="Kebe B.I."/>
            <person name="Melnick R.L."/>
            <person name="Guiltinan M.J."/>
            <person name="Tyler B.M."/>
            <person name="Meinhardt L.W."/>
            <person name="Bailey B.A."/>
        </authorList>
    </citation>
    <scope>NUCLEOTIDE SEQUENCE [LARGE SCALE GENOMIC DNA]</scope>
    <source>
        <strain evidence="4">sbr112.9</strain>
    </source>
</reference>
<feature type="domain" description="STAS" evidence="2">
    <location>
        <begin position="62"/>
        <end position="165"/>
    </location>
</feature>
<protein>
    <submittedName>
        <fullName evidence="3">Sulfate Permease (SulP) Family</fullName>
    </submittedName>
</protein>
<feature type="non-terminal residue" evidence="3">
    <location>
        <position position="1"/>
    </location>
</feature>
<dbReference type="InterPro" id="IPR036513">
    <property type="entry name" value="STAS_dom_sf"/>
</dbReference>
<feature type="region of interest" description="Disordered" evidence="1">
    <location>
        <begin position="169"/>
        <end position="189"/>
    </location>
</feature>
<accession>A0A2P4YDE0</accession>
<dbReference type="InterPro" id="IPR002645">
    <property type="entry name" value="STAS_dom"/>
</dbReference>
<proteinExistence type="predicted"/>
<name>A0A2P4YDE0_9STRA</name>
<dbReference type="EMBL" id="NCKW01003635">
    <property type="protein sequence ID" value="POM75832.1"/>
    <property type="molecule type" value="Genomic_DNA"/>
</dbReference>
<dbReference type="GO" id="GO:0055085">
    <property type="term" value="P:transmembrane transport"/>
    <property type="evidence" value="ECO:0007669"/>
    <property type="project" value="InterPro"/>
</dbReference>
<dbReference type="CDD" id="cd07042">
    <property type="entry name" value="STAS_SulP_like_sulfate_transporter"/>
    <property type="match status" value="1"/>
</dbReference>
<dbReference type="SUPFAM" id="SSF52091">
    <property type="entry name" value="SpoIIaa-like"/>
    <property type="match status" value="1"/>
</dbReference>
<dbReference type="InterPro" id="IPR001902">
    <property type="entry name" value="SLC26A/SulP_fam"/>
</dbReference>
<dbReference type="PANTHER" id="PTHR11814">
    <property type="entry name" value="SULFATE TRANSPORTER"/>
    <property type="match status" value="1"/>
</dbReference>
<keyword evidence="4" id="KW-1185">Reference proteome</keyword>
<organism evidence="3 4">
    <name type="scientific">Phytophthora palmivora</name>
    <dbReference type="NCBI Taxonomy" id="4796"/>
    <lineage>
        <taxon>Eukaryota</taxon>
        <taxon>Sar</taxon>
        <taxon>Stramenopiles</taxon>
        <taxon>Oomycota</taxon>
        <taxon>Peronosporomycetes</taxon>
        <taxon>Peronosporales</taxon>
        <taxon>Peronosporaceae</taxon>
        <taxon>Phytophthora</taxon>
    </lineage>
</organism>
<evidence type="ECO:0000313" key="3">
    <source>
        <dbReference type="EMBL" id="POM75832.1"/>
    </source>
</evidence>
<evidence type="ECO:0000259" key="2">
    <source>
        <dbReference type="PROSITE" id="PS50801"/>
    </source>
</evidence>
<dbReference type="PROSITE" id="PS50801">
    <property type="entry name" value="STAS"/>
    <property type="match status" value="1"/>
</dbReference>
<evidence type="ECO:0000256" key="1">
    <source>
        <dbReference type="SAM" id="MobiDB-lite"/>
    </source>
</evidence>
<sequence>LTITKNYLPDYMLESMVIVAGWTLVEFREAKWLYRVKRDEFFVWAASFVMTLESGLEYDRPLESSLYFANCERVAQFIEREMVRLQTLGITTHGVVLDCFHMNDMDATTIQVLSDTQEKLAVRGVRFAISNAKSRLYDMLAATNLLKRILANDPTISVEDAVRMMRELPPLDSKLNPATSGTSTANNPV</sequence>
<dbReference type="FunFam" id="3.30.750.24:FF:000021">
    <property type="entry name" value="Sulfate Permease (SulP) Family"/>
    <property type="match status" value="1"/>
</dbReference>